<organism evidence="1 2">
    <name type="scientific">Halalkalibacter krulwichiae</name>
    <dbReference type="NCBI Taxonomy" id="199441"/>
    <lineage>
        <taxon>Bacteria</taxon>
        <taxon>Bacillati</taxon>
        <taxon>Bacillota</taxon>
        <taxon>Bacilli</taxon>
        <taxon>Bacillales</taxon>
        <taxon>Bacillaceae</taxon>
        <taxon>Halalkalibacter</taxon>
    </lineage>
</organism>
<evidence type="ECO:0000313" key="1">
    <source>
        <dbReference type="EMBL" id="ARK29406.1"/>
    </source>
</evidence>
<name>A0A1X9M7M2_9BACI</name>
<dbReference type="Pfam" id="PF00756">
    <property type="entry name" value="Esterase"/>
    <property type="match status" value="1"/>
</dbReference>
<dbReference type="Proteomes" id="UP000193006">
    <property type="component" value="Chromosome"/>
</dbReference>
<dbReference type="InterPro" id="IPR029058">
    <property type="entry name" value="AB_hydrolase_fold"/>
</dbReference>
<dbReference type="PANTHER" id="PTHR48098">
    <property type="entry name" value="ENTEROCHELIN ESTERASE-RELATED"/>
    <property type="match status" value="1"/>
</dbReference>
<keyword evidence="2" id="KW-1185">Reference proteome</keyword>
<dbReference type="KEGG" id="bkw:BkAM31D_05815"/>
<evidence type="ECO:0000313" key="2">
    <source>
        <dbReference type="Proteomes" id="UP000193006"/>
    </source>
</evidence>
<accession>A0A1X9M7M2</accession>
<gene>
    <name evidence="1" type="ORF">BkAM31D_05815</name>
</gene>
<dbReference type="InterPro" id="IPR050583">
    <property type="entry name" value="Mycobacterial_A85_antigen"/>
</dbReference>
<dbReference type="EMBL" id="CP020814">
    <property type="protein sequence ID" value="ARK29406.1"/>
    <property type="molecule type" value="Genomic_DNA"/>
</dbReference>
<protein>
    <submittedName>
        <fullName evidence="1">Enterobactin/ferric enterobactin esterase</fullName>
    </submittedName>
</protein>
<reference evidence="1 2" key="1">
    <citation type="submission" date="2017-04" db="EMBL/GenBank/DDBJ databases">
        <title>Bacillus krulwichiae AM31D Genome sequencing and assembly.</title>
        <authorList>
            <person name="Krulwich T.A."/>
            <person name="Anastor L."/>
            <person name="Ehrlich R."/>
            <person name="Ehrlich G.D."/>
            <person name="Janto B."/>
        </authorList>
    </citation>
    <scope>NUCLEOTIDE SEQUENCE [LARGE SCALE GENOMIC DNA]</scope>
    <source>
        <strain evidence="1 2">AM31D</strain>
    </source>
</reference>
<dbReference type="SUPFAM" id="SSF53474">
    <property type="entry name" value="alpha/beta-Hydrolases"/>
    <property type="match status" value="1"/>
</dbReference>
<dbReference type="RefSeq" id="WP_066153807.1">
    <property type="nucleotide sequence ID" value="NZ_CP020814.1"/>
</dbReference>
<dbReference type="InterPro" id="IPR000801">
    <property type="entry name" value="Esterase-like"/>
</dbReference>
<proteinExistence type="predicted"/>
<dbReference type="PANTHER" id="PTHR48098:SF3">
    <property type="entry name" value="IRON(III) ENTEROBACTIN ESTERASE"/>
    <property type="match status" value="1"/>
</dbReference>
<dbReference type="Gene3D" id="3.40.50.1820">
    <property type="entry name" value="alpha/beta hydrolase"/>
    <property type="match status" value="1"/>
</dbReference>
<dbReference type="STRING" id="199441.BkAM31D_05815"/>
<dbReference type="AlphaFoldDB" id="A0A1X9M7M2"/>
<sequence>MARRTLEGTISDATISSRELNEDIPLLIYTPPNFTPLQTYDILICQDGNDYFQIGRIPRLVEELITEGEIRETIVIGVPYPSVRERRKRYHPSGEKVEAYIRFLANELLPYIENTYPTHQLPSARTLAGDSLAATVSLITALRYPKLFSQVMMHSPYVDDKVLEEIRSCKSPEDIVLYHVIGTKETHVKTTDGNILDFVTPNREMYEVISKKSFSYTFNEFDGDHTWTYWQKDLPNGLTTLLS</sequence>